<dbReference type="InterPro" id="IPR003660">
    <property type="entry name" value="HAMP_dom"/>
</dbReference>
<dbReference type="PROSITE" id="PS50113">
    <property type="entry name" value="PAC"/>
    <property type="match status" value="1"/>
</dbReference>
<evidence type="ECO:0000256" key="5">
    <source>
        <dbReference type="ARBA" id="ARBA00022553"/>
    </source>
</evidence>
<dbReference type="InterPro" id="IPR036097">
    <property type="entry name" value="HisK_dim/P_sf"/>
</dbReference>
<dbReference type="Gene3D" id="3.30.565.10">
    <property type="entry name" value="Histidine kinase-like ATPase, C-terminal domain"/>
    <property type="match status" value="1"/>
</dbReference>
<dbReference type="PROSITE" id="PS50112">
    <property type="entry name" value="PAS"/>
    <property type="match status" value="1"/>
</dbReference>
<keyword evidence="5" id="KW-0597">Phosphoprotein</keyword>
<dbReference type="Pfam" id="PF00672">
    <property type="entry name" value="HAMP"/>
    <property type="match status" value="1"/>
</dbReference>
<keyword evidence="8 15" id="KW-0418">Kinase</keyword>
<reference evidence="15 16" key="1">
    <citation type="submission" date="2015-06" db="EMBL/GenBank/DDBJ databases">
        <authorList>
            <person name="Hoefler B.C."/>
            <person name="Straight P.D."/>
        </authorList>
    </citation>
    <scope>NUCLEOTIDE SEQUENCE [LARGE SCALE GENOMIC DNA]</scope>
    <source>
        <strain evidence="15 16">Riq4</strain>
    </source>
</reference>
<feature type="domain" description="PAS" evidence="12">
    <location>
        <begin position="257"/>
        <end position="299"/>
    </location>
</feature>
<comment type="catalytic activity">
    <reaction evidence="1">
        <text>ATP + protein L-histidine = ADP + protein N-phospho-L-histidine.</text>
        <dbReference type="EC" id="2.7.13.3"/>
    </reaction>
</comment>
<dbReference type="PROSITE" id="PS50885">
    <property type="entry name" value="HAMP"/>
    <property type="match status" value="1"/>
</dbReference>
<dbReference type="InterPro" id="IPR005467">
    <property type="entry name" value="His_kinase_dom"/>
</dbReference>
<dbReference type="SUPFAM" id="SSF47384">
    <property type="entry name" value="Homodimeric domain of signal transducing histidine kinase"/>
    <property type="match status" value="1"/>
</dbReference>
<keyword evidence="10" id="KW-0812">Transmembrane</keyword>
<dbReference type="InterPro" id="IPR004358">
    <property type="entry name" value="Sig_transdc_His_kin-like_C"/>
</dbReference>
<dbReference type="Pfam" id="PF02518">
    <property type="entry name" value="HATPase_c"/>
    <property type="match status" value="1"/>
</dbReference>
<evidence type="ECO:0000256" key="10">
    <source>
        <dbReference type="SAM" id="Phobius"/>
    </source>
</evidence>
<dbReference type="GO" id="GO:0005524">
    <property type="term" value="F:ATP binding"/>
    <property type="evidence" value="ECO:0007669"/>
    <property type="project" value="UniProtKB-KW"/>
</dbReference>
<dbReference type="Gene3D" id="1.10.8.500">
    <property type="entry name" value="HAMP domain in histidine kinase"/>
    <property type="match status" value="1"/>
</dbReference>
<dbReference type="InterPro" id="IPR000014">
    <property type="entry name" value="PAS"/>
</dbReference>
<evidence type="ECO:0000259" key="13">
    <source>
        <dbReference type="PROSITE" id="PS50113"/>
    </source>
</evidence>
<dbReference type="SUPFAM" id="SSF158472">
    <property type="entry name" value="HAMP domain-like"/>
    <property type="match status" value="1"/>
</dbReference>
<dbReference type="InterPro" id="IPR003594">
    <property type="entry name" value="HATPase_dom"/>
</dbReference>
<sequence>MKLAMTLRTRLFLSISALITVALLGLLLGLVSVMQMAGTQEALIRDNFVTLDLGLKLRQTLGDQLIIMLDENPDPAAFEASKQHSLELLDEGIAREPSSKGAQYGFKKAKADYQNLLQAFDLSRAPVQVVNDVGGLTEKFNVLRNGLISEQKRALDNITEIERQARERALLVAGLLGLVGVAVLFIGFITAHAIARRFGAPIEALVQAADNIGQGNFEVTLPISSAVEMNQLTRRFGIMAEALREHQATNIDELLAGQQRLQAVLDSIDDGLLIIDRQGHLEHLNPVAQRQLGWDTDRLGQGLGTALERPELDEQLHLVLRGGTLERAPEDLNIEVDGESRLLTYSLTPVSHTQGHILGAVMVLHDVTEQRAFERVRSEFVLRASHELRTPVTGMHMAFGLFRERTHFAADSREADLLDTVNEEMQRLMQLINDLLNFSRYQNGLQKLTLAPCSIEDLLDQAQTRFASSAQEKGIELLVEVQGPLPRLQADQAQLERVLDNLIDNALRHTSHDGLIRLQARRHGERMIISVEDNGEGIAYGQQGRIFEPFVQVGRKKGGAGLGLALCKEIVQLHGGRMGVYSRPGQGTQFYMALAI</sequence>
<keyword evidence="6" id="KW-0808">Transferase</keyword>
<keyword evidence="10" id="KW-1133">Transmembrane helix</keyword>
<dbReference type="PANTHER" id="PTHR44936:SF10">
    <property type="entry name" value="SENSOR PROTEIN RSTB"/>
    <property type="match status" value="1"/>
</dbReference>
<dbReference type="GO" id="GO:0000155">
    <property type="term" value="F:phosphorelay sensor kinase activity"/>
    <property type="evidence" value="ECO:0007669"/>
    <property type="project" value="InterPro"/>
</dbReference>
<dbReference type="InterPro" id="IPR050980">
    <property type="entry name" value="2C_sensor_his_kinase"/>
</dbReference>
<organism evidence="15 16">
    <name type="scientific">Pseudomonas syringae</name>
    <dbReference type="NCBI Taxonomy" id="317"/>
    <lineage>
        <taxon>Bacteria</taxon>
        <taxon>Pseudomonadati</taxon>
        <taxon>Pseudomonadota</taxon>
        <taxon>Gammaproteobacteria</taxon>
        <taxon>Pseudomonadales</taxon>
        <taxon>Pseudomonadaceae</taxon>
        <taxon>Pseudomonas</taxon>
    </lineage>
</organism>
<dbReference type="SUPFAM" id="SSF55785">
    <property type="entry name" value="PYP-like sensor domain (PAS domain)"/>
    <property type="match status" value="1"/>
</dbReference>
<feature type="domain" description="Histidine kinase" evidence="11">
    <location>
        <begin position="383"/>
        <end position="596"/>
    </location>
</feature>
<dbReference type="PANTHER" id="PTHR44936">
    <property type="entry name" value="SENSOR PROTEIN CREC"/>
    <property type="match status" value="1"/>
</dbReference>
<dbReference type="InterPro" id="IPR036890">
    <property type="entry name" value="HATPase_C_sf"/>
</dbReference>
<comment type="caution">
    <text evidence="15">The sequence shown here is derived from an EMBL/GenBank/DDBJ whole genome shotgun (WGS) entry which is preliminary data.</text>
</comment>
<evidence type="ECO:0000313" key="16">
    <source>
        <dbReference type="Proteomes" id="UP000036955"/>
    </source>
</evidence>
<comment type="subcellular location">
    <subcellularLocation>
        <location evidence="2">Cell membrane</location>
        <topology evidence="2">Multi-pass membrane protein</topology>
    </subcellularLocation>
</comment>
<evidence type="ECO:0000256" key="1">
    <source>
        <dbReference type="ARBA" id="ARBA00000085"/>
    </source>
</evidence>
<keyword evidence="7" id="KW-0547">Nucleotide-binding</keyword>
<dbReference type="InterPro" id="IPR000700">
    <property type="entry name" value="PAS-assoc_C"/>
</dbReference>
<keyword evidence="10" id="KW-0472">Membrane</keyword>
<dbReference type="CDD" id="cd06225">
    <property type="entry name" value="HAMP"/>
    <property type="match status" value="1"/>
</dbReference>
<evidence type="ECO:0000259" key="11">
    <source>
        <dbReference type="PROSITE" id="PS50109"/>
    </source>
</evidence>
<dbReference type="Pfam" id="PF00512">
    <property type="entry name" value="HisKA"/>
    <property type="match status" value="1"/>
</dbReference>
<evidence type="ECO:0000256" key="3">
    <source>
        <dbReference type="ARBA" id="ARBA00012438"/>
    </source>
</evidence>
<dbReference type="EMBL" id="LFQK01000005">
    <property type="protein sequence ID" value="KNH29367.1"/>
    <property type="molecule type" value="Genomic_DNA"/>
</dbReference>
<dbReference type="CDD" id="cd00082">
    <property type="entry name" value="HisKA"/>
    <property type="match status" value="1"/>
</dbReference>
<dbReference type="NCBIfam" id="TIGR00229">
    <property type="entry name" value="sensory_box"/>
    <property type="match status" value="1"/>
</dbReference>
<evidence type="ECO:0000313" key="15">
    <source>
        <dbReference type="EMBL" id="KNH29367.1"/>
    </source>
</evidence>
<evidence type="ECO:0000259" key="12">
    <source>
        <dbReference type="PROSITE" id="PS50112"/>
    </source>
</evidence>
<evidence type="ECO:0000256" key="2">
    <source>
        <dbReference type="ARBA" id="ARBA00004651"/>
    </source>
</evidence>
<dbReference type="Gene3D" id="3.30.450.20">
    <property type="entry name" value="PAS domain"/>
    <property type="match status" value="1"/>
</dbReference>
<dbReference type="InterPro" id="IPR003661">
    <property type="entry name" value="HisK_dim/P_dom"/>
</dbReference>
<name>A0A0L1MLK3_PSESX</name>
<dbReference type="OrthoDB" id="1931120at2"/>
<dbReference type="EC" id="2.7.13.3" evidence="3"/>
<dbReference type="InterPro" id="IPR035965">
    <property type="entry name" value="PAS-like_dom_sf"/>
</dbReference>
<keyword evidence="9" id="KW-0067">ATP-binding</keyword>
<dbReference type="Gene3D" id="1.20.120.880">
    <property type="entry name" value="Histidine kinase (KinB), sensor domain"/>
    <property type="match status" value="1"/>
</dbReference>
<evidence type="ECO:0000256" key="9">
    <source>
        <dbReference type="ARBA" id="ARBA00022840"/>
    </source>
</evidence>
<dbReference type="Gene3D" id="1.10.287.130">
    <property type="match status" value="1"/>
</dbReference>
<evidence type="ECO:0000256" key="8">
    <source>
        <dbReference type="ARBA" id="ARBA00022777"/>
    </source>
</evidence>
<dbReference type="SMART" id="SM00091">
    <property type="entry name" value="PAS"/>
    <property type="match status" value="1"/>
</dbReference>
<evidence type="ECO:0000256" key="4">
    <source>
        <dbReference type="ARBA" id="ARBA00022475"/>
    </source>
</evidence>
<dbReference type="FunFam" id="3.30.565.10:FF:000006">
    <property type="entry name" value="Sensor histidine kinase WalK"/>
    <property type="match status" value="1"/>
</dbReference>
<dbReference type="AlphaFoldDB" id="A0A0L1MLK3"/>
<dbReference type="SUPFAM" id="SSF55874">
    <property type="entry name" value="ATPase domain of HSP90 chaperone/DNA topoisomerase II/histidine kinase"/>
    <property type="match status" value="1"/>
</dbReference>
<dbReference type="GO" id="GO:0005886">
    <property type="term" value="C:plasma membrane"/>
    <property type="evidence" value="ECO:0007669"/>
    <property type="project" value="UniProtKB-SubCell"/>
</dbReference>
<keyword evidence="4" id="KW-1003">Cell membrane</keyword>
<dbReference type="CDD" id="cd00075">
    <property type="entry name" value="HATPase"/>
    <property type="match status" value="1"/>
</dbReference>
<dbReference type="Proteomes" id="UP000036955">
    <property type="component" value="Unassembled WGS sequence"/>
</dbReference>
<dbReference type="Pfam" id="PF08448">
    <property type="entry name" value="PAS_4"/>
    <property type="match status" value="1"/>
</dbReference>
<dbReference type="InterPro" id="IPR031909">
    <property type="entry name" value="KinB_sensor_dom"/>
</dbReference>
<accession>A0A0L1MLK3</accession>
<proteinExistence type="predicted"/>
<dbReference type="SMART" id="SM00387">
    <property type="entry name" value="HATPase_c"/>
    <property type="match status" value="1"/>
</dbReference>
<dbReference type="InterPro" id="IPR013656">
    <property type="entry name" value="PAS_4"/>
</dbReference>
<dbReference type="SMART" id="SM00388">
    <property type="entry name" value="HisKA"/>
    <property type="match status" value="1"/>
</dbReference>
<dbReference type="CDD" id="cd00130">
    <property type="entry name" value="PAS"/>
    <property type="match status" value="1"/>
</dbReference>
<gene>
    <name evidence="15" type="ORF">ACS77_04035</name>
</gene>
<evidence type="ECO:0000259" key="14">
    <source>
        <dbReference type="PROSITE" id="PS50885"/>
    </source>
</evidence>
<protein>
    <recommendedName>
        <fullName evidence="3">histidine kinase</fullName>
        <ecNumber evidence="3">2.7.13.3</ecNumber>
    </recommendedName>
</protein>
<dbReference type="PATRIC" id="fig|317.197.peg.4624"/>
<feature type="domain" description="PAC" evidence="13">
    <location>
        <begin position="327"/>
        <end position="379"/>
    </location>
</feature>
<dbReference type="Pfam" id="PF16767">
    <property type="entry name" value="KinB_sensor"/>
    <property type="match status" value="1"/>
</dbReference>
<dbReference type="InterPro" id="IPR038320">
    <property type="entry name" value="KinB_N_sf"/>
</dbReference>
<evidence type="ECO:0000256" key="7">
    <source>
        <dbReference type="ARBA" id="ARBA00022741"/>
    </source>
</evidence>
<evidence type="ECO:0000256" key="6">
    <source>
        <dbReference type="ARBA" id="ARBA00022679"/>
    </source>
</evidence>
<dbReference type="SMART" id="SM00304">
    <property type="entry name" value="HAMP"/>
    <property type="match status" value="1"/>
</dbReference>
<feature type="domain" description="HAMP" evidence="14">
    <location>
        <begin position="196"/>
        <end position="248"/>
    </location>
</feature>
<dbReference type="PRINTS" id="PR00344">
    <property type="entry name" value="BCTRLSENSOR"/>
</dbReference>
<dbReference type="PROSITE" id="PS50109">
    <property type="entry name" value="HIS_KIN"/>
    <property type="match status" value="1"/>
</dbReference>
<feature type="transmembrane region" description="Helical" evidence="10">
    <location>
        <begin position="169"/>
        <end position="189"/>
    </location>
</feature>
<dbReference type="CDD" id="cd19409">
    <property type="entry name" value="KinB_sensor"/>
    <property type="match status" value="1"/>
</dbReference>